<feature type="domain" description="EF-hand" evidence="2">
    <location>
        <begin position="1"/>
        <end position="24"/>
    </location>
</feature>
<sequence>FDQNGDGTIDRSELGAVLEALDGRNWPSVRLDRLLREVDTNLDGRIQYEEFTTWLFTSGSKQADFCRSVEKIALSAVEEVRAAEALREMATSSPKEWKAAVELLQQRLQQLLVDPSNLALRRVQPDSGLVSALRAVRGGMRLLTAAGFREPPTSLLEKAKSLVTGSELVLPEGVDIRWLAVRLEQAISQEGDAGGEVRAEHASAAENTKVAFLEELKAGPLGTKEAFLDEPKVASKDGPENPKWELFGETRPDIAQLLETLKALPHMDKKTMSGKCTQQTIAMEDFMMEQVGMRELQDQYFVSGVKAFELQQSLAELPAETELLYKGSNQEGRQFRMSVAEVLEWQSTFRTFYAPDVYEGEEGKLILRKSLEGQSGPGQEAWKMKFAIRCSRNPVIMRFDGKVVDRKVGEAASGNIYLISVCGIDFASRLHDHMDLTEYIKNWQEVYAFDQDDFPKVRHGRDFVPTGVAAKLNVSKCLFDLKKMARLRLRAQDALGIQVVVEVGLGLGVFAGDAIGIGSNVRKLSALALRRVLEEEKFKSIKLVVLSLPIFRAGDNFEYYSKVFAPEGSAYVSRDDSAYDGATPVLLVDQDMHALALAAASLGFVAGELNPADSHGIFGEYWQNFGPGTEEKLALTTCGLLTQHH</sequence>
<dbReference type="SUPFAM" id="SSF47473">
    <property type="entry name" value="EF-hand"/>
    <property type="match status" value="1"/>
</dbReference>
<protein>
    <recommendedName>
        <fullName evidence="2">EF-hand domain-containing protein</fullName>
    </recommendedName>
</protein>
<dbReference type="Proteomes" id="UP000626109">
    <property type="component" value="Unassembled WGS sequence"/>
</dbReference>
<dbReference type="AlphaFoldDB" id="A0A813KTB4"/>
<dbReference type="PROSITE" id="PS00018">
    <property type="entry name" value="EF_HAND_1"/>
    <property type="match status" value="1"/>
</dbReference>
<dbReference type="SMART" id="SM00054">
    <property type="entry name" value="EFh"/>
    <property type="match status" value="2"/>
</dbReference>
<proteinExistence type="predicted"/>
<dbReference type="GO" id="GO:0005509">
    <property type="term" value="F:calcium ion binding"/>
    <property type="evidence" value="ECO:0007669"/>
    <property type="project" value="InterPro"/>
</dbReference>
<feature type="non-terminal residue" evidence="3">
    <location>
        <position position="645"/>
    </location>
</feature>
<dbReference type="PROSITE" id="PS50222">
    <property type="entry name" value="EF_HAND_2"/>
    <property type="match status" value="2"/>
</dbReference>
<gene>
    <name evidence="3" type="ORF">PGLA2088_LOCUS38080</name>
</gene>
<keyword evidence="1" id="KW-0106">Calcium</keyword>
<dbReference type="InterPro" id="IPR036339">
    <property type="entry name" value="PUB-like_dom_sf"/>
</dbReference>
<dbReference type="EMBL" id="CAJNNW010032655">
    <property type="protein sequence ID" value="CAE8714585.1"/>
    <property type="molecule type" value="Genomic_DNA"/>
</dbReference>
<evidence type="ECO:0000313" key="4">
    <source>
        <dbReference type="Proteomes" id="UP000626109"/>
    </source>
</evidence>
<dbReference type="Gene3D" id="1.10.238.10">
    <property type="entry name" value="EF-hand"/>
    <property type="match status" value="1"/>
</dbReference>
<evidence type="ECO:0000259" key="2">
    <source>
        <dbReference type="PROSITE" id="PS50222"/>
    </source>
</evidence>
<evidence type="ECO:0000313" key="3">
    <source>
        <dbReference type="EMBL" id="CAE8714585.1"/>
    </source>
</evidence>
<dbReference type="Gene3D" id="1.20.58.2190">
    <property type="match status" value="1"/>
</dbReference>
<dbReference type="CDD" id="cd00051">
    <property type="entry name" value="EFh"/>
    <property type="match status" value="1"/>
</dbReference>
<feature type="non-terminal residue" evidence="3">
    <location>
        <position position="1"/>
    </location>
</feature>
<name>A0A813KTB4_POLGL</name>
<reference evidence="3" key="1">
    <citation type="submission" date="2021-02" db="EMBL/GenBank/DDBJ databases">
        <authorList>
            <person name="Dougan E. K."/>
            <person name="Rhodes N."/>
            <person name="Thang M."/>
            <person name="Chan C."/>
        </authorList>
    </citation>
    <scope>NUCLEOTIDE SEQUENCE</scope>
</reference>
<dbReference type="InterPro" id="IPR011992">
    <property type="entry name" value="EF-hand-dom_pair"/>
</dbReference>
<dbReference type="InterPro" id="IPR018247">
    <property type="entry name" value="EF_Hand_1_Ca_BS"/>
</dbReference>
<comment type="caution">
    <text evidence="3">The sequence shown here is derived from an EMBL/GenBank/DDBJ whole genome shotgun (WGS) entry which is preliminary data.</text>
</comment>
<evidence type="ECO:0000256" key="1">
    <source>
        <dbReference type="ARBA" id="ARBA00022837"/>
    </source>
</evidence>
<organism evidence="3 4">
    <name type="scientific">Polarella glacialis</name>
    <name type="common">Dinoflagellate</name>
    <dbReference type="NCBI Taxonomy" id="89957"/>
    <lineage>
        <taxon>Eukaryota</taxon>
        <taxon>Sar</taxon>
        <taxon>Alveolata</taxon>
        <taxon>Dinophyceae</taxon>
        <taxon>Suessiales</taxon>
        <taxon>Suessiaceae</taxon>
        <taxon>Polarella</taxon>
    </lineage>
</organism>
<dbReference type="InterPro" id="IPR002048">
    <property type="entry name" value="EF_hand_dom"/>
</dbReference>
<dbReference type="Pfam" id="PF13499">
    <property type="entry name" value="EF-hand_7"/>
    <property type="match status" value="1"/>
</dbReference>
<feature type="domain" description="EF-hand" evidence="2">
    <location>
        <begin position="26"/>
        <end position="61"/>
    </location>
</feature>
<accession>A0A813KTB4</accession>
<dbReference type="SUPFAM" id="SSF143503">
    <property type="entry name" value="PUG domain-like"/>
    <property type="match status" value="1"/>
</dbReference>